<gene>
    <name evidence="1" type="ORF">SAMN04488131_1022</name>
</gene>
<evidence type="ECO:0008006" key="3">
    <source>
        <dbReference type="Google" id="ProtNLM"/>
    </source>
</evidence>
<dbReference type="RefSeq" id="WP_091203097.1">
    <property type="nucleotide sequence ID" value="NZ_FONQ01000002.1"/>
</dbReference>
<reference evidence="2" key="1">
    <citation type="submission" date="2016-10" db="EMBL/GenBank/DDBJ databases">
        <authorList>
            <person name="Varghese N."/>
            <person name="Submissions S."/>
        </authorList>
    </citation>
    <scope>NUCLEOTIDE SEQUENCE [LARGE SCALE GENOMIC DNA]</scope>
    <source>
        <strain evidence="2">CGMCC 1.9227</strain>
    </source>
</reference>
<sequence length="135" mass="15966">MKNLLFFLIFLSLGFQNNSEICGTYKPIFEKEYFIDSEKFALLKIELNSFKKTYKNGVTIIGRIEKSEETYPSKIYLTDSSFVKPKIITDKLNRKYIEKRIIEIEIDNSDTLYFRTTIENKLDVTVNRGKLIRIK</sequence>
<protein>
    <recommendedName>
        <fullName evidence="3">NlpE N-terminal domain-containing protein</fullName>
    </recommendedName>
</protein>
<dbReference type="AlphaFoldDB" id="A0A1I2AG93"/>
<dbReference type="Proteomes" id="UP000198596">
    <property type="component" value="Unassembled WGS sequence"/>
</dbReference>
<keyword evidence="2" id="KW-1185">Reference proteome</keyword>
<dbReference type="EMBL" id="FONQ01000002">
    <property type="protein sequence ID" value="SFE42892.1"/>
    <property type="molecule type" value="Genomic_DNA"/>
</dbReference>
<evidence type="ECO:0000313" key="2">
    <source>
        <dbReference type="Proteomes" id="UP000198596"/>
    </source>
</evidence>
<organism evidence="1 2">
    <name type="scientific">Flavobacterium xueshanense</name>
    <dbReference type="NCBI Taxonomy" id="935223"/>
    <lineage>
        <taxon>Bacteria</taxon>
        <taxon>Pseudomonadati</taxon>
        <taxon>Bacteroidota</taxon>
        <taxon>Flavobacteriia</taxon>
        <taxon>Flavobacteriales</taxon>
        <taxon>Flavobacteriaceae</taxon>
        <taxon>Flavobacterium</taxon>
    </lineage>
</organism>
<accession>A0A1I2AG93</accession>
<evidence type="ECO:0000313" key="1">
    <source>
        <dbReference type="EMBL" id="SFE42892.1"/>
    </source>
</evidence>
<dbReference type="STRING" id="935223.SAMN04488131_1022"/>
<name>A0A1I2AG93_9FLAO</name>
<proteinExistence type="predicted"/>